<dbReference type="SUPFAM" id="SSF55326">
    <property type="entry name" value="PurM N-terminal domain-like"/>
    <property type="match status" value="1"/>
</dbReference>
<dbReference type="AlphaFoldDB" id="A0A173QUT0"/>
<dbReference type="RefSeq" id="WP_055236645.1">
    <property type="nucleotide sequence ID" value="NZ_CYXM01000001.1"/>
</dbReference>
<name>A0A173QUT0_9FIRM</name>
<dbReference type="SUPFAM" id="SSF56042">
    <property type="entry name" value="PurM C-terminal domain-like"/>
    <property type="match status" value="1"/>
</dbReference>
<dbReference type="OrthoDB" id="153904at2"/>
<dbReference type="Pfam" id="PF02769">
    <property type="entry name" value="AIRS_C"/>
    <property type="match status" value="1"/>
</dbReference>
<dbReference type="InterPro" id="IPR011854">
    <property type="entry name" value="HypE"/>
</dbReference>
<dbReference type="InterPro" id="IPR036921">
    <property type="entry name" value="PurM-like_N_sf"/>
</dbReference>
<dbReference type="InterPro" id="IPR016188">
    <property type="entry name" value="PurM-like_N"/>
</dbReference>
<dbReference type="InterPro" id="IPR036676">
    <property type="entry name" value="PurM-like_C_sf"/>
</dbReference>
<protein>
    <submittedName>
        <fullName evidence="4">Hydrogenase expression/formation protein hypE</fullName>
    </submittedName>
</protein>
<comment type="similarity">
    <text evidence="1">Belongs to the HypE family.</text>
</comment>
<dbReference type="Gene3D" id="3.90.650.10">
    <property type="entry name" value="PurM-like C-terminal domain"/>
    <property type="match status" value="1"/>
</dbReference>
<dbReference type="GO" id="GO:0051604">
    <property type="term" value="P:protein maturation"/>
    <property type="evidence" value="ECO:0007669"/>
    <property type="project" value="TreeGrafter"/>
</dbReference>
<evidence type="ECO:0000259" key="2">
    <source>
        <dbReference type="Pfam" id="PF00586"/>
    </source>
</evidence>
<proteinExistence type="inferred from homology"/>
<evidence type="ECO:0000313" key="4">
    <source>
        <dbReference type="EMBL" id="CUM69351.1"/>
    </source>
</evidence>
<dbReference type="PIRSF" id="PIRSF005644">
    <property type="entry name" value="Hdrgns_mtr_HypE"/>
    <property type="match status" value="1"/>
</dbReference>
<dbReference type="Gene3D" id="3.30.1330.10">
    <property type="entry name" value="PurM-like, N-terminal domain"/>
    <property type="match status" value="1"/>
</dbReference>
<sequence>MKNGKISESVLKRSVLKQLHTTSDRILFKPAVGEDCAVISMQAGGQTKLVTATQTFMLDVSDKHVRANCAVYDALNNIYAMGAGPIGIELALLVPTTENEAVLRETVRAIDAVCEEAGIVVLGGHTQVSRAVKNIVVTVTAIGEAYEQALTPSSAATPGMDVIVTGYVGLEGTAILANEKRAELETRFSKAFIDKSAAYIDHISTAMEAASAIGAGVAAIHDASQGGIFGALWDVAEASGIGLDIDLKKLPIRQDTIEISEFFDINPYKLLSGGSLIIIAADGTRVVRELEKTGQNAVIVGATTDSNDRVLISGEERRFLETAQTDEIYKVFN</sequence>
<feature type="domain" description="PurM-like N-terminal" evidence="2">
    <location>
        <begin position="33"/>
        <end position="144"/>
    </location>
</feature>
<organism evidence="4 5">
    <name type="scientific">Agathobacter rectalis</name>
    <dbReference type="NCBI Taxonomy" id="39491"/>
    <lineage>
        <taxon>Bacteria</taxon>
        <taxon>Bacillati</taxon>
        <taxon>Bacillota</taxon>
        <taxon>Clostridia</taxon>
        <taxon>Lachnospirales</taxon>
        <taxon>Lachnospiraceae</taxon>
        <taxon>Agathobacter</taxon>
    </lineage>
</organism>
<dbReference type="Pfam" id="PF00586">
    <property type="entry name" value="AIRS"/>
    <property type="match status" value="1"/>
</dbReference>
<accession>A0A173QUT0</accession>
<dbReference type="PANTHER" id="PTHR30303">
    <property type="entry name" value="HYDROGENASE ISOENZYMES FORMATION PROTEIN HYPE"/>
    <property type="match status" value="1"/>
</dbReference>
<evidence type="ECO:0000259" key="3">
    <source>
        <dbReference type="Pfam" id="PF02769"/>
    </source>
</evidence>
<reference evidence="4 5" key="1">
    <citation type="submission" date="2015-09" db="EMBL/GenBank/DDBJ databases">
        <authorList>
            <consortium name="Pathogen Informatics"/>
        </authorList>
    </citation>
    <scope>NUCLEOTIDE SEQUENCE [LARGE SCALE GENOMIC DNA]</scope>
    <source>
        <strain evidence="4 5">2789STDY5834968</strain>
    </source>
</reference>
<feature type="domain" description="PurM-like C-terminal" evidence="3">
    <location>
        <begin position="158"/>
        <end position="308"/>
    </location>
</feature>
<evidence type="ECO:0000256" key="1">
    <source>
        <dbReference type="ARBA" id="ARBA00006243"/>
    </source>
</evidence>
<dbReference type="Proteomes" id="UP000095673">
    <property type="component" value="Unassembled WGS sequence"/>
</dbReference>
<dbReference type="EMBL" id="CYXM01000001">
    <property type="protein sequence ID" value="CUM69351.1"/>
    <property type="molecule type" value="Genomic_DNA"/>
</dbReference>
<gene>
    <name evidence="4" type="primary">hypE</name>
    <name evidence="4" type="ORF">ERS852580_00078</name>
</gene>
<dbReference type="PANTHER" id="PTHR30303:SF4">
    <property type="entry name" value="HYDROGENASE EXPRESSION_FORMATION PROTEIN HYPE"/>
    <property type="match status" value="1"/>
</dbReference>
<evidence type="ECO:0000313" key="5">
    <source>
        <dbReference type="Proteomes" id="UP000095673"/>
    </source>
</evidence>
<dbReference type="InterPro" id="IPR010918">
    <property type="entry name" value="PurM-like_C_dom"/>
</dbReference>